<evidence type="ECO:0000313" key="8">
    <source>
        <dbReference type="EMBL" id="MBO8457244.1"/>
    </source>
</evidence>
<dbReference type="PANTHER" id="PTHR31760">
    <property type="entry name" value="S-ADENOSYL-L-METHIONINE-DEPENDENT METHYLTRANSFERASES SUPERFAMILY PROTEIN"/>
    <property type="match status" value="1"/>
</dbReference>
<name>A0A9D9HNG6_9SPIR</name>
<evidence type="ECO:0000256" key="6">
    <source>
        <dbReference type="HAMAP-Rule" id="MF_00074"/>
    </source>
</evidence>
<comment type="function">
    <text evidence="6">Specifically methylates the N7 position of a guanine in 16S rRNA.</text>
</comment>
<dbReference type="InterPro" id="IPR000535">
    <property type="entry name" value="MSP_dom"/>
</dbReference>
<evidence type="ECO:0000256" key="1">
    <source>
        <dbReference type="ARBA" id="ARBA00022490"/>
    </source>
</evidence>
<dbReference type="NCBIfam" id="TIGR00138">
    <property type="entry name" value="rsmG_gidB"/>
    <property type="match status" value="1"/>
</dbReference>
<evidence type="ECO:0000313" key="9">
    <source>
        <dbReference type="Proteomes" id="UP000823638"/>
    </source>
</evidence>
<comment type="caution">
    <text evidence="6">Lacks conserved residue(s) required for the propagation of feature annotation.</text>
</comment>
<dbReference type="EC" id="2.1.1.-" evidence="6"/>
<dbReference type="CDD" id="cd02440">
    <property type="entry name" value="AdoMet_MTases"/>
    <property type="match status" value="1"/>
</dbReference>
<gene>
    <name evidence="6 8" type="primary">rsmG</name>
    <name evidence="8" type="ORF">IAA81_03335</name>
</gene>
<feature type="binding site" evidence="6">
    <location>
        <position position="108"/>
    </location>
    <ligand>
        <name>S-adenosyl-L-methionine</name>
        <dbReference type="ChEBI" id="CHEBI:59789"/>
    </ligand>
</feature>
<reference evidence="8" key="1">
    <citation type="submission" date="2020-10" db="EMBL/GenBank/DDBJ databases">
        <authorList>
            <person name="Gilroy R."/>
        </authorList>
    </citation>
    <scope>NUCLEOTIDE SEQUENCE</scope>
    <source>
        <strain evidence="8">10532</strain>
    </source>
</reference>
<feature type="binding site" evidence="6">
    <location>
        <position position="113"/>
    </location>
    <ligand>
        <name>S-adenosyl-L-methionine</name>
        <dbReference type="ChEBI" id="CHEBI:59789"/>
    </ligand>
</feature>
<dbReference type="AlphaFoldDB" id="A0A9D9HNG6"/>
<dbReference type="InterPro" id="IPR003682">
    <property type="entry name" value="rRNA_ssu_MeTfrase_G"/>
</dbReference>
<dbReference type="Proteomes" id="UP000823638">
    <property type="component" value="Unassembled WGS sequence"/>
</dbReference>
<dbReference type="Pfam" id="PF02527">
    <property type="entry name" value="GidB"/>
    <property type="match status" value="1"/>
</dbReference>
<evidence type="ECO:0000256" key="5">
    <source>
        <dbReference type="ARBA" id="ARBA00022691"/>
    </source>
</evidence>
<keyword evidence="3 6" id="KW-0489">Methyltransferase</keyword>
<dbReference type="PANTHER" id="PTHR31760:SF0">
    <property type="entry name" value="S-ADENOSYL-L-METHIONINE-DEPENDENT METHYLTRANSFERASES SUPERFAMILY PROTEIN"/>
    <property type="match status" value="1"/>
</dbReference>
<evidence type="ECO:0000259" key="7">
    <source>
        <dbReference type="PROSITE" id="PS50202"/>
    </source>
</evidence>
<sequence>METSELIFSALEQISGGIRKDLEAGELSFCYRDFQNNVSCVAGKLLKYADELCLYNKAFDLVGADDKESIVRRHIFDSICGVPVFVRTALEIGGKTGTGKRFRIADAGSGAGFPGIPLALVFPWWDFYLIERMSKRCTFLETMAAVLSLKNVKIINSDIEKSPEKKFDIVTFRAFRPLEKKITASVLSLKGDGGKILAYKAKSGKIMEEMGGIKDLVPDYKVFPVSNPLFPESERNIVVF</sequence>
<dbReference type="GO" id="GO:0005829">
    <property type="term" value="C:cytosol"/>
    <property type="evidence" value="ECO:0007669"/>
    <property type="project" value="TreeGrafter"/>
</dbReference>
<evidence type="ECO:0000256" key="3">
    <source>
        <dbReference type="ARBA" id="ARBA00022603"/>
    </source>
</evidence>
<dbReference type="GO" id="GO:0070043">
    <property type="term" value="F:rRNA (guanine-N7-)-methyltransferase activity"/>
    <property type="evidence" value="ECO:0007669"/>
    <property type="project" value="UniProtKB-UniRule"/>
</dbReference>
<accession>A0A9D9HNG6</accession>
<evidence type="ECO:0000256" key="2">
    <source>
        <dbReference type="ARBA" id="ARBA00022552"/>
    </source>
</evidence>
<feature type="binding site" evidence="6">
    <location>
        <begin position="159"/>
        <end position="160"/>
    </location>
    <ligand>
        <name>S-adenosyl-L-methionine</name>
        <dbReference type="ChEBI" id="CHEBI:59789"/>
    </ligand>
</feature>
<protein>
    <recommendedName>
        <fullName evidence="6">Ribosomal RNA small subunit methyltransferase G</fullName>
        <ecNumber evidence="6">2.1.1.-</ecNumber>
    </recommendedName>
    <alternativeName>
        <fullName evidence="6">16S rRNA 7-methylguanosine methyltransferase</fullName>
        <shortName evidence="6">16S rRNA m7G methyltransferase</shortName>
    </alternativeName>
</protein>
<dbReference type="InterPro" id="IPR029063">
    <property type="entry name" value="SAM-dependent_MTases_sf"/>
</dbReference>
<comment type="subcellular location">
    <subcellularLocation>
        <location evidence="6">Cytoplasm</location>
    </subcellularLocation>
</comment>
<reference evidence="8" key="2">
    <citation type="journal article" date="2021" name="PeerJ">
        <title>Extensive microbial diversity within the chicken gut microbiome revealed by metagenomics and culture.</title>
        <authorList>
            <person name="Gilroy R."/>
            <person name="Ravi A."/>
            <person name="Getino M."/>
            <person name="Pursley I."/>
            <person name="Horton D.L."/>
            <person name="Alikhan N.F."/>
            <person name="Baker D."/>
            <person name="Gharbi K."/>
            <person name="Hall N."/>
            <person name="Watson M."/>
            <person name="Adriaenssens E.M."/>
            <person name="Foster-Nyarko E."/>
            <person name="Jarju S."/>
            <person name="Secka A."/>
            <person name="Antonio M."/>
            <person name="Oren A."/>
            <person name="Chaudhuri R.R."/>
            <person name="La Ragione R."/>
            <person name="Hildebrand F."/>
            <person name="Pallen M.J."/>
        </authorList>
    </citation>
    <scope>NUCLEOTIDE SEQUENCE</scope>
    <source>
        <strain evidence="8">10532</strain>
    </source>
</reference>
<dbReference type="PROSITE" id="PS50202">
    <property type="entry name" value="MSP"/>
    <property type="match status" value="1"/>
</dbReference>
<dbReference type="Gene3D" id="3.40.50.150">
    <property type="entry name" value="Vaccinia Virus protein VP39"/>
    <property type="match status" value="1"/>
</dbReference>
<proteinExistence type="inferred from homology"/>
<organism evidence="8 9">
    <name type="scientific">Candidatus Gallitreponema excrementavium</name>
    <dbReference type="NCBI Taxonomy" id="2840840"/>
    <lineage>
        <taxon>Bacteria</taxon>
        <taxon>Pseudomonadati</taxon>
        <taxon>Spirochaetota</taxon>
        <taxon>Spirochaetia</taxon>
        <taxon>Spirochaetales</taxon>
        <taxon>Candidatus Gallitreponema</taxon>
    </lineage>
</organism>
<comment type="caution">
    <text evidence="8">The sequence shown here is derived from an EMBL/GenBank/DDBJ whole genome shotgun (WGS) entry which is preliminary data.</text>
</comment>
<keyword evidence="4 6" id="KW-0808">Transferase</keyword>
<dbReference type="EMBL" id="JADIMM010000043">
    <property type="protein sequence ID" value="MBO8457244.1"/>
    <property type="molecule type" value="Genomic_DNA"/>
</dbReference>
<keyword evidence="2 6" id="KW-0698">rRNA processing</keyword>
<keyword evidence="5 6" id="KW-0949">S-adenosyl-L-methionine</keyword>
<evidence type="ECO:0000256" key="4">
    <source>
        <dbReference type="ARBA" id="ARBA00022679"/>
    </source>
</evidence>
<keyword evidence="1 6" id="KW-0963">Cytoplasm</keyword>
<feature type="domain" description="MSP" evidence="7">
    <location>
        <begin position="158"/>
        <end position="240"/>
    </location>
</feature>
<comment type="similarity">
    <text evidence="6">Belongs to the methyltransferase superfamily. RNA methyltransferase RsmG family.</text>
</comment>
<dbReference type="HAMAP" id="MF_00074">
    <property type="entry name" value="16SrRNA_methyltr_G"/>
    <property type="match status" value="1"/>
</dbReference>
<feature type="binding site" evidence="6">
    <location>
        <position position="173"/>
    </location>
    <ligand>
        <name>S-adenosyl-L-methionine</name>
        <dbReference type="ChEBI" id="CHEBI:59789"/>
    </ligand>
</feature>
<dbReference type="SUPFAM" id="SSF53335">
    <property type="entry name" value="S-adenosyl-L-methionine-dependent methyltransferases"/>
    <property type="match status" value="1"/>
</dbReference>